<dbReference type="EMBL" id="CP001338">
    <property type="protein sequence ID" value="ACL15710.1"/>
    <property type="molecule type" value="Genomic_DNA"/>
</dbReference>
<evidence type="ECO:0000313" key="2">
    <source>
        <dbReference type="Proteomes" id="UP000002457"/>
    </source>
</evidence>
<keyword evidence="1" id="KW-0808">Transferase</keyword>
<dbReference type="AlphaFoldDB" id="B8GJQ6"/>
<reference evidence="1 2" key="1">
    <citation type="journal article" date="2015" name="Genome Announc.">
        <title>Complete Genome Sequence of Methanosphaerula palustris E1-9CT, a Hydrogenotrophic Methanogen Isolated from a Minerotrophic Fen Peatland.</title>
        <authorList>
            <person name="Cadillo-Quiroz H."/>
            <person name="Browne P."/>
            <person name="Kyrpides N."/>
            <person name="Woyke T."/>
            <person name="Goodwin L."/>
            <person name="Detter C."/>
            <person name="Yavitt J.B."/>
            <person name="Zinder S.H."/>
        </authorList>
    </citation>
    <scope>NUCLEOTIDE SEQUENCE [LARGE SCALE GENOMIC DNA]</scope>
    <source>
        <strain evidence="2">ATCC BAA-1556 / DSM 19958 / E1-9c</strain>
    </source>
</reference>
<dbReference type="OrthoDB" id="7650at2157"/>
<dbReference type="RefSeq" id="WP_012617029.1">
    <property type="nucleotide sequence ID" value="NC_011832.1"/>
</dbReference>
<evidence type="ECO:0000313" key="1">
    <source>
        <dbReference type="EMBL" id="ACL15710.1"/>
    </source>
</evidence>
<name>B8GJQ6_METPE</name>
<dbReference type="HOGENOM" id="CLU_071478_0_0_2"/>
<proteinExistence type="predicted"/>
<dbReference type="GeneID" id="7272629"/>
<dbReference type="SUPFAM" id="SSF54197">
    <property type="entry name" value="HIT-like"/>
    <property type="match status" value="1"/>
</dbReference>
<gene>
    <name evidence="1" type="ordered locus">Mpal_0328</name>
</gene>
<dbReference type="STRING" id="521011.Mpal_0328"/>
<dbReference type="InterPro" id="IPR036265">
    <property type="entry name" value="HIT-like_sf"/>
</dbReference>
<dbReference type="Proteomes" id="UP000002457">
    <property type="component" value="Chromosome"/>
</dbReference>
<keyword evidence="2" id="KW-1185">Reference proteome</keyword>
<sequence>MFSIEEQRVAGGIIQYRLEHLTGLRCTISPTRLKRRLNGRGAGFTLPSVGCPFCPETLESMTPVFPDGTRIHVGESVTFPNLYPYAPWHTVTVITTAHEVRTFLLQQLMDALTGQVQSLHGHQGYPSINWNYLPSAGASIAHPHLQGLVERRASPLLQMYLTAGERYRDRHRRTYWEVLRERECSSDRYLFGDEIVWTAHAVPLGEQEVRALLPIATIDDLEPYLELFAAGMLRILSFYAELGTSAFNASLFFDRGGRDRGFSAFCSMIARINPNIHSAGDTAFMERLHLNPVILTLPEEFGRYARQTRT</sequence>
<organism evidence="1 2">
    <name type="scientific">Methanosphaerula palustris (strain ATCC BAA-1556 / DSM 19958 / E1-9c)</name>
    <dbReference type="NCBI Taxonomy" id="521011"/>
    <lineage>
        <taxon>Archaea</taxon>
        <taxon>Methanobacteriati</taxon>
        <taxon>Methanobacteriota</taxon>
        <taxon>Stenosarchaea group</taxon>
        <taxon>Methanomicrobia</taxon>
        <taxon>Methanomicrobiales</taxon>
        <taxon>Methanoregulaceae</taxon>
        <taxon>Methanosphaerula</taxon>
    </lineage>
</organism>
<dbReference type="KEGG" id="mpl:Mpal_0328"/>
<protein>
    <submittedName>
        <fullName evidence="1">Galactose-1-phosphate uridylyltransferase-like protein</fullName>
    </submittedName>
</protein>
<dbReference type="eggNOG" id="arCOG00420">
    <property type="taxonomic scope" value="Archaea"/>
</dbReference>
<accession>B8GJQ6</accession>
<keyword evidence="1" id="KW-0548">Nucleotidyltransferase</keyword>
<dbReference type="GO" id="GO:0016779">
    <property type="term" value="F:nucleotidyltransferase activity"/>
    <property type="evidence" value="ECO:0007669"/>
    <property type="project" value="UniProtKB-KW"/>
</dbReference>